<proteinExistence type="predicted"/>
<reference evidence="2 3" key="1">
    <citation type="submission" date="2015-01" db="EMBL/GenBank/DDBJ databases">
        <title>Draft genome of the acidophilic iron oxidizer Acidithrix ferrooxidans strain Py-F3.</title>
        <authorList>
            <person name="Poehlein A."/>
            <person name="Eisen S."/>
            <person name="Schloemann M."/>
            <person name="Johnson B.D."/>
            <person name="Daniel R."/>
            <person name="Muehling M."/>
        </authorList>
    </citation>
    <scope>NUCLEOTIDE SEQUENCE [LARGE SCALE GENOMIC DNA]</scope>
    <source>
        <strain evidence="2 3">Py-F3</strain>
    </source>
</reference>
<keyword evidence="3" id="KW-1185">Reference proteome</keyword>
<evidence type="ECO:0000256" key="1">
    <source>
        <dbReference type="SAM" id="MobiDB-lite"/>
    </source>
</evidence>
<evidence type="ECO:0000313" key="2">
    <source>
        <dbReference type="EMBL" id="KJF18553.1"/>
    </source>
</evidence>
<comment type="caution">
    <text evidence="2">The sequence shown here is derived from an EMBL/GenBank/DDBJ whole genome shotgun (WGS) entry which is preliminary data.</text>
</comment>
<dbReference type="Proteomes" id="UP000032360">
    <property type="component" value="Unassembled WGS sequence"/>
</dbReference>
<dbReference type="AlphaFoldDB" id="A0A0D8HKT9"/>
<name>A0A0D8HKT9_9ACTN</name>
<organism evidence="2 3">
    <name type="scientific">Acidithrix ferrooxidans</name>
    <dbReference type="NCBI Taxonomy" id="1280514"/>
    <lineage>
        <taxon>Bacteria</taxon>
        <taxon>Bacillati</taxon>
        <taxon>Actinomycetota</taxon>
        <taxon>Acidimicrobiia</taxon>
        <taxon>Acidimicrobiales</taxon>
        <taxon>Acidimicrobiaceae</taxon>
        <taxon>Acidithrix</taxon>
    </lineage>
</organism>
<evidence type="ECO:0000313" key="3">
    <source>
        <dbReference type="Proteomes" id="UP000032360"/>
    </source>
</evidence>
<gene>
    <name evidence="2" type="ORF">AXFE_05010</name>
</gene>
<feature type="compositionally biased region" description="Polar residues" evidence="1">
    <location>
        <begin position="181"/>
        <end position="192"/>
    </location>
</feature>
<accession>A0A0D8HKT9</accession>
<sequence>MRKIKLNAKIASGLTVLAIGGGWLAGATLGTPAVSSASTTPSTSIPAALSSFTTTSPSGGHHGGLMRAVAGDHLLKTAASDLKTTTSALKADLQAGKTLAAVATAANISPSTLISELVTSATANINSAVTAGKITSTQATQILSHLNTAITNFVNNPRPAGGPGGHGGPGFGGPNGGAALRSTTSAGTAQAA</sequence>
<protein>
    <submittedName>
        <fullName evidence="2">Uncharacterized protein</fullName>
    </submittedName>
</protein>
<feature type="compositionally biased region" description="Gly residues" evidence="1">
    <location>
        <begin position="161"/>
        <end position="176"/>
    </location>
</feature>
<dbReference type="OrthoDB" id="2081047at2"/>
<feature type="region of interest" description="Disordered" evidence="1">
    <location>
        <begin position="154"/>
        <end position="192"/>
    </location>
</feature>
<dbReference type="RefSeq" id="WP_052604297.1">
    <property type="nucleotide sequence ID" value="NZ_JXYS01000012.1"/>
</dbReference>
<dbReference type="STRING" id="1280514.AXFE_05010"/>
<dbReference type="EMBL" id="JXYS01000012">
    <property type="protein sequence ID" value="KJF18553.1"/>
    <property type="molecule type" value="Genomic_DNA"/>
</dbReference>